<evidence type="ECO:0000313" key="2">
    <source>
        <dbReference type="Proteomes" id="UP000053144"/>
    </source>
</evidence>
<organism evidence="1 2">
    <name type="scientific">Phaseolus angularis</name>
    <name type="common">Azuki bean</name>
    <name type="synonym">Vigna angularis</name>
    <dbReference type="NCBI Taxonomy" id="3914"/>
    <lineage>
        <taxon>Eukaryota</taxon>
        <taxon>Viridiplantae</taxon>
        <taxon>Streptophyta</taxon>
        <taxon>Embryophyta</taxon>
        <taxon>Tracheophyta</taxon>
        <taxon>Spermatophyta</taxon>
        <taxon>Magnoliopsida</taxon>
        <taxon>eudicotyledons</taxon>
        <taxon>Gunneridae</taxon>
        <taxon>Pentapetalae</taxon>
        <taxon>rosids</taxon>
        <taxon>fabids</taxon>
        <taxon>Fabales</taxon>
        <taxon>Fabaceae</taxon>
        <taxon>Papilionoideae</taxon>
        <taxon>50 kb inversion clade</taxon>
        <taxon>NPAAA clade</taxon>
        <taxon>indigoferoid/millettioid clade</taxon>
        <taxon>Phaseoleae</taxon>
        <taxon>Vigna</taxon>
    </lineage>
</organism>
<evidence type="ECO:0000313" key="1">
    <source>
        <dbReference type="EMBL" id="KOM30373.1"/>
    </source>
</evidence>
<dbReference type="AlphaFoldDB" id="A0A0L9TID0"/>
<gene>
    <name evidence="1" type="ORF">LR48_Vigan1293s000500</name>
</gene>
<reference evidence="2" key="1">
    <citation type="journal article" date="2015" name="Proc. Natl. Acad. Sci. U.S.A.">
        <title>Genome sequencing of adzuki bean (Vigna angularis) provides insight into high starch and low fat accumulation and domestication.</title>
        <authorList>
            <person name="Yang K."/>
            <person name="Tian Z."/>
            <person name="Chen C."/>
            <person name="Luo L."/>
            <person name="Zhao B."/>
            <person name="Wang Z."/>
            <person name="Yu L."/>
            <person name="Li Y."/>
            <person name="Sun Y."/>
            <person name="Li W."/>
            <person name="Chen Y."/>
            <person name="Li Y."/>
            <person name="Zhang Y."/>
            <person name="Ai D."/>
            <person name="Zhao J."/>
            <person name="Shang C."/>
            <person name="Ma Y."/>
            <person name="Wu B."/>
            <person name="Wang M."/>
            <person name="Gao L."/>
            <person name="Sun D."/>
            <person name="Zhang P."/>
            <person name="Guo F."/>
            <person name="Wang W."/>
            <person name="Li Y."/>
            <person name="Wang J."/>
            <person name="Varshney R.K."/>
            <person name="Wang J."/>
            <person name="Ling H.Q."/>
            <person name="Wan P."/>
        </authorList>
    </citation>
    <scope>NUCLEOTIDE SEQUENCE</scope>
    <source>
        <strain evidence="2">cv. Jingnong 6</strain>
    </source>
</reference>
<name>A0A0L9TID0_PHAAN</name>
<protein>
    <submittedName>
        <fullName evidence="1">Uncharacterized protein</fullName>
    </submittedName>
</protein>
<accession>A0A0L9TID0</accession>
<sequence length="154" mass="17175">MTVIYDENGVGASTYNVLECCYCVGRLVWDWSHVEEQRVDKGEDEFIGTHILEAVGFLWVDTIFVQENDGAWVEVRVCGQNTLWDSVSGVVLSVVSVPTCDPNSALFRLQVLPPSEYQNIDKSWNMAGNEEEKRKSTDSSTGVNSVYVNLTEGT</sequence>
<dbReference type="Proteomes" id="UP000053144">
    <property type="component" value="Unassembled WGS sequence"/>
</dbReference>
<dbReference type="EMBL" id="KQ258668">
    <property type="protein sequence ID" value="KOM30373.1"/>
    <property type="molecule type" value="Genomic_DNA"/>
</dbReference>
<dbReference type="Gramene" id="KOM30373">
    <property type="protein sequence ID" value="KOM30373"/>
    <property type="gene ID" value="LR48_Vigan1293s000500"/>
</dbReference>
<proteinExistence type="predicted"/>